<dbReference type="InterPro" id="IPR027417">
    <property type="entry name" value="P-loop_NTPase"/>
</dbReference>
<proteinExistence type="predicted"/>
<reference evidence="1 2" key="1">
    <citation type="submission" date="2023-08" db="EMBL/GenBank/DDBJ databases">
        <title>Implementing the SeqCode for naming new Mesorhizobium species isolated from Vachellia karroo root nodules.</title>
        <authorList>
            <person name="Van Lill M."/>
        </authorList>
    </citation>
    <scope>NUCLEOTIDE SEQUENCE [LARGE SCALE GENOMIC DNA]</scope>
    <source>
        <strain evidence="1 2">MSK 1335</strain>
    </source>
</reference>
<gene>
    <name evidence="1" type="ORF">RFM68_15495</name>
</gene>
<protein>
    <recommendedName>
        <fullName evidence="3">ATP-binding protein</fullName>
    </recommendedName>
</protein>
<dbReference type="SUPFAM" id="SSF52540">
    <property type="entry name" value="P-loop containing nucleoside triphosphate hydrolases"/>
    <property type="match status" value="1"/>
</dbReference>
<evidence type="ECO:0008006" key="3">
    <source>
        <dbReference type="Google" id="ProtNLM"/>
    </source>
</evidence>
<evidence type="ECO:0000313" key="1">
    <source>
        <dbReference type="EMBL" id="MDX8525912.1"/>
    </source>
</evidence>
<dbReference type="RefSeq" id="WP_320233850.1">
    <property type="nucleotide sequence ID" value="NZ_JAVIJF010000010.1"/>
</dbReference>
<evidence type="ECO:0000313" key="2">
    <source>
        <dbReference type="Proteomes" id="UP001276840"/>
    </source>
</evidence>
<comment type="caution">
    <text evidence="1">The sequence shown here is derived from an EMBL/GenBank/DDBJ whole genome shotgun (WGS) entry which is preliminary data.</text>
</comment>
<organism evidence="1 2">
    <name type="scientific">Mesorhizobium montanum</name>
    <dbReference type="NCBI Taxonomy" id="3072323"/>
    <lineage>
        <taxon>Bacteria</taxon>
        <taxon>Pseudomonadati</taxon>
        <taxon>Pseudomonadota</taxon>
        <taxon>Alphaproteobacteria</taxon>
        <taxon>Hyphomicrobiales</taxon>
        <taxon>Phyllobacteriaceae</taxon>
        <taxon>Mesorhizobium</taxon>
    </lineage>
</organism>
<dbReference type="EMBL" id="JAVIJF010000010">
    <property type="protein sequence ID" value="MDX8525912.1"/>
    <property type="molecule type" value="Genomic_DNA"/>
</dbReference>
<sequence length="1470" mass="161119">MGENPESGRNFPAVGAGGSSVGGAAAIYGFVHQILASIGQLVRAQFGSIGAKTDPNTIIAILEPSAGGDLSLEAAARKVIQFKHRAKSVSISDVGGKVLPDLYRAHLDREAAEYTLNTTNGVSKPTLALIQSLKAYASGDATARKKIAINEHVKGALARLREIYAASGAELAAFDISFSTFISRFTVAPRMDAEQARAEAIRFLNKRVPYAEKGEQVLDTLVGHLADKARRNDARISVDNLLSRLGLPGAHAGHSDAASARLATALAGALTARKFDPVFDIRAPILMAPTDPLTLVSGNSGCGKSWVLYRLAAALAESGKPTVLIRAADREELERQLRLTIGAGALALEQPLEASVLGQTWRRMQDAPDATIPILWEGCRDAAVLESIRLAGGLGPGLPLVAEFPVAQEARLEEFAQVPIHRVGEFSPTQLFEALDKRGVSAGHVPREIRRMLRLPVLCGIYATLALELEHWDPQTEYRVLEDFWDRAKHRAGKLAGTRLKALAKSLVAKRRSALTDDEIVALGFSETELDLLIAAGWLSNVGDRWSFAHDRLLTWAIAIALAGDFENGVIDAATLAGEVSALDKRDDADKTKLSGLGFLLMDVVWLISGLSGRTKDAVDFVEQFESEYRTGAHTLYAELLPTAGSRIVGVLEERAARVTTGDVPIKTYLTEAFLALPLVSEAREPLLARLWSGDKAGRSIAISLGARWPLTAQRDDLWQNYCDLNRDREAKRFDYDLFERMEAALKLLVRADPAWLGRLIEAEDGQEELRLAALLLKSLETAVGSPIWHQVREKMLQIIPDDRQAVVMECLARFGDASDREMLERKIKAGDRSASYAMEALAEIDVDAALRAIEQKPPQPSLPYSRYWLDRLLDHDPGRTAAALRDWLIAGDPSGGKLASLWHGIEGRIDPDTIVLLLDRLEALIEVPTPKQGRDPRRDLLTVLGSLTLDPVHDSLFEARRNTALSAAIAKRAIAHFDGTHDDDDVAVRRLLRRIGGAEYERLVIHALSPEDLGRAHSGITSSIFCPTDTVVARLEKLVEVGVTPDGNDDALLDLWRMLLAIDPATWRPRLLALLLSDDQRSIMLGLRLIPEFAAKGDEAAVLACFETSAPGNAVTARAMQVAIEIGDPAEAMVARALEEIQAAESGDASTTCLNVLLNDRSEAARTALDAYLAPLETAKSWKSHDSQALAIRLSQGGASPELWRAGFRMMHGTWFSGDRFLDVVLDHDRPRAMDVLLDQAFAAPATFVNAQPDAIKLLAKVDRPLATQAFVQSWNDHPRRRQHLAESVRRLEDSAFYAMIATLGEEFRVGQPTQTYRAICVELRRARDRAWPLLLKKFDGASAAERVALCSALGWTAGQSHGLLPLIEAETDNEVRRELYHSWRHWRQVEAAVAQFREARSLKTMEYAIEFGDPAPLCGWEDPLRIIEAIGGDDRLIVFAERQFAVRFNKVRGSKLRRVVVRKSPGDE</sequence>
<accession>A0ABU4ZMP1</accession>
<name>A0ABU4ZMP1_9HYPH</name>
<keyword evidence="2" id="KW-1185">Reference proteome</keyword>
<dbReference type="Proteomes" id="UP001276840">
    <property type="component" value="Unassembled WGS sequence"/>
</dbReference>